<protein>
    <submittedName>
        <fullName evidence="2">Phosphoribosyl 1,2-cyclic phosphate phosphodiesterase</fullName>
    </submittedName>
</protein>
<sequence>MKITFLGTGTSQGIPIIGSTHPVCMSTDPRDKRLRVSILIEFEGANYVIDCGPDFRQQMLTYKVNHLEALLFTHEHADHTAGLDDIRPFFFRQGDIPVYAHKRVVAELKKRFDYIFKTENRYPGAPAVAIHEVINNNLFTINKLEVEPINVMHGKLQVFGYRFANFAYLTDVKTISEAEKAKLNNLDVLVVNALREEPHYSHFNLQEALAFVEEIKPKQTYFTHISHLLGFHAEVEARLPENIHLAYDGLQLEL</sequence>
<comment type="caution">
    <text evidence="2">The sequence shown here is derived from an EMBL/GenBank/DDBJ whole genome shotgun (WGS) entry which is preliminary data.</text>
</comment>
<dbReference type="EMBL" id="QOVK01000008">
    <property type="protein sequence ID" value="RXG21308.1"/>
    <property type="molecule type" value="Genomic_DNA"/>
</dbReference>
<evidence type="ECO:0000313" key="2">
    <source>
        <dbReference type="EMBL" id="RXG21308.1"/>
    </source>
</evidence>
<dbReference type="InterPro" id="IPR001279">
    <property type="entry name" value="Metallo-B-lactamas"/>
</dbReference>
<dbReference type="PANTHER" id="PTHR42663:SF6">
    <property type="entry name" value="HYDROLASE C777.06C-RELATED"/>
    <property type="match status" value="1"/>
</dbReference>
<gene>
    <name evidence="2" type="ORF">DSM02_2163</name>
</gene>
<reference evidence="2 3" key="1">
    <citation type="submission" date="2018-07" db="EMBL/GenBank/DDBJ databases">
        <title>Leeuwenhoekiella genomics.</title>
        <authorList>
            <person name="Tahon G."/>
            <person name="Willems A."/>
        </authorList>
    </citation>
    <scope>NUCLEOTIDE SEQUENCE [LARGE SCALE GENOMIC DNA]</scope>
    <source>
        <strain evidence="2 3">LMG 29608</strain>
    </source>
</reference>
<accession>A0A4Q0P581</accession>
<dbReference type="SMART" id="SM00849">
    <property type="entry name" value="Lactamase_B"/>
    <property type="match status" value="1"/>
</dbReference>
<dbReference type="OrthoDB" id="9781189at2"/>
<evidence type="ECO:0000313" key="3">
    <source>
        <dbReference type="Proteomes" id="UP000289859"/>
    </source>
</evidence>
<name>A0A4Q0P581_9FLAO</name>
<evidence type="ECO:0000259" key="1">
    <source>
        <dbReference type="SMART" id="SM00849"/>
    </source>
</evidence>
<dbReference type="CDD" id="cd16279">
    <property type="entry name" value="metallo-hydrolase-like_MBL-fold"/>
    <property type="match status" value="1"/>
</dbReference>
<proteinExistence type="predicted"/>
<dbReference type="SUPFAM" id="SSF56281">
    <property type="entry name" value="Metallo-hydrolase/oxidoreductase"/>
    <property type="match status" value="1"/>
</dbReference>
<dbReference type="AlphaFoldDB" id="A0A4Q0P581"/>
<dbReference type="PANTHER" id="PTHR42663">
    <property type="entry name" value="HYDROLASE C777.06C-RELATED-RELATED"/>
    <property type="match status" value="1"/>
</dbReference>
<keyword evidence="3" id="KW-1185">Reference proteome</keyword>
<dbReference type="Proteomes" id="UP000289859">
    <property type="component" value="Unassembled WGS sequence"/>
</dbReference>
<organism evidence="2 3">
    <name type="scientific">Leeuwenhoekiella polynyae</name>
    <dbReference type="NCBI Taxonomy" id="1550906"/>
    <lineage>
        <taxon>Bacteria</taxon>
        <taxon>Pseudomonadati</taxon>
        <taxon>Bacteroidota</taxon>
        <taxon>Flavobacteriia</taxon>
        <taxon>Flavobacteriales</taxon>
        <taxon>Flavobacteriaceae</taxon>
        <taxon>Leeuwenhoekiella</taxon>
    </lineage>
</organism>
<feature type="domain" description="Metallo-beta-lactamase" evidence="1">
    <location>
        <begin position="34"/>
        <end position="224"/>
    </location>
</feature>
<dbReference type="Pfam" id="PF12706">
    <property type="entry name" value="Lactamase_B_2"/>
    <property type="match status" value="1"/>
</dbReference>
<dbReference type="Gene3D" id="3.60.15.10">
    <property type="entry name" value="Ribonuclease Z/Hydroxyacylglutathione hydrolase-like"/>
    <property type="match status" value="1"/>
</dbReference>
<dbReference type="InterPro" id="IPR036866">
    <property type="entry name" value="RibonucZ/Hydroxyglut_hydro"/>
</dbReference>
<dbReference type="RefSeq" id="WP_128765607.1">
    <property type="nucleotide sequence ID" value="NZ_JBHUOO010000025.1"/>
</dbReference>